<evidence type="ECO:0000313" key="1">
    <source>
        <dbReference type="EMBL" id="KAI2385251.1"/>
    </source>
</evidence>
<reference evidence="1" key="1">
    <citation type="journal article" date="2022" name="bioRxiv">
        <title>Population genetic analysis of Ophidiomyces ophidiicola, the causative agent of snake fungal disease, indicates recent introductions to the USA.</title>
        <authorList>
            <person name="Ladner J.T."/>
            <person name="Palmer J.M."/>
            <person name="Ettinger C.L."/>
            <person name="Stajich J.E."/>
            <person name="Farrell T.M."/>
            <person name="Glorioso B.M."/>
            <person name="Lawson B."/>
            <person name="Price S.J."/>
            <person name="Stengle A.G."/>
            <person name="Grear D.A."/>
            <person name="Lorch J.M."/>
        </authorList>
    </citation>
    <scope>NUCLEOTIDE SEQUENCE</scope>
    <source>
        <strain evidence="1">NWHC 24266-5</strain>
    </source>
</reference>
<gene>
    <name evidence="1" type="ORF">LOY88_004201</name>
</gene>
<organism evidence="1">
    <name type="scientific">Ophidiomyces ophidiicola</name>
    <dbReference type="NCBI Taxonomy" id="1387563"/>
    <lineage>
        <taxon>Eukaryota</taxon>
        <taxon>Fungi</taxon>
        <taxon>Dikarya</taxon>
        <taxon>Ascomycota</taxon>
        <taxon>Pezizomycotina</taxon>
        <taxon>Eurotiomycetes</taxon>
        <taxon>Eurotiomycetidae</taxon>
        <taxon>Onygenales</taxon>
        <taxon>Onygenaceae</taxon>
        <taxon>Ophidiomyces</taxon>
    </lineage>
</organism>
<name>A0ACB8UU43_9EURO</name>
<accession>A0ACB8UU43</accession>
<proteinExistence type="predicted"/>
<sequence>MERSWLRYVRLLAMYLVDLVGISPTSYRLCSLHTTRTLSFSRPKAPRPPSPRMALNCLPAEILLCISDHLQPRDINALVQTSTPFAALFSRELYDFVVGIRTSDDEPQRASLFNRNALSYAGRWQSPYVLDYFRVKRADVLLREDAHGFLLFNEVVRCGNLELTKILLERGADIHRYQTNDTNGLTLAALGGYPDIVRFLLDQGADIQGTEPSKKTLLHTLYQHGRRNPEVSQIVVDQLKRRNEISKQNIRLDTPLHYAARYNRVYAVSQLLEAGADLTKLNTDGLSVLDVAFRSKNDEIIGLLLQASPGPWPSRYIEKALWKACEQLDLDMVNRIVAMSKSKHITINFSHVENNRSASTPLHAAARGPQDGTRFARRVFHRKEVDTLRNWEAIMNILLDVGVNIFARDRMGRTPLLYAIEGGQPEKMQFLLTKLGSTLPIPDRMGRSSLHAAVHASEGELIARHLIRHGVDINAQDSLGQTALHYAAASPTAVSVLEFLLAAGADTSIVDKASYPAIHFAAVQKRDGSLKAFVDARVDVHQNCELCHLKTMQWKTDDGKWKQDPPDLNDLFNGNLVCVRN</sequence>
<comment type="caution">
    <text evidence="1">The sequence shown here is derived from an EMBL/GenBank/DDBJ whole genome shotgun (WGS) entry which is preliminary data.</text>
</comment>
<dbReference type="EMBL" id="JALBCA010000061">
    <property type="protein sequence ID" value="KAI2385251.1"/>
    <property type="molecule type" value="Genomic_DNA"/>
</dbReference>
<protein>
    <submittedName>
        <fullName evidence="1">Uncharacterized protein</fullName>
    </submittedName>
</protein>